<name>A0A4Q2SD30_9ACTN</name>
<feature type="domain" description="Glycosyl hydrolase family 32 C-terminal" evidence="6">
    <location>
        <begin position="325"/>
        <end position="449"/>
    </location>
</feature>
<dbReference type="Pfam" id="PF08244">
    <property type="entry name" value="Glyco_hydro_32C"/>
    <property type="match status" value="1"/>
</dbReference>
<evidence type="ECO:0000256" key="3">
    <source>
        <dbReference type="ARBA" id="ARBA00023295"/>
    </source>
</evidence>
<comment type="caution">
    <text evidence="7">The sequence shown here is derived from an EMBL/GenBank/DDBJ whole genome shotgun (WGS) entry which is preliminary data.</text>
</comment>
<feature type="domain" description="Glycosyl hydrolase family 32 N-terminal" evidence="5">
    <location>
        <begin position="1"/>
        <end position="296"/>
    </location>
</feature>
<sequence length="451" mass="48676">MNDPNGLVVQDGEHHLFFQHWPDGIVHGPMSWGHAVSEDLLDWTELPIALAATDTEHVWSGSVVHDADNTSGLGRDGAGPLVALWTSFDPASGLQRQSLSWSLDRGRTWTPYAANPVLDIGSTAFRDPKVLRHDDAWWMVLVLADDRTVELYRSADLIAWEHVSSFGPEGAVEGLWECPDLVRVPVEDGDGPSGEAAWVLLVSVVDGAPAGGSGMQYFVGELTDTGFVATQAARWLDHGADFYAGVSYSGAPGPEPVLQAWMSNWQYAVAVPAVDFRGAMTLPRRLALRRRDGELVLVQRPVVRPGRTAYELRDRPLDGELVLPVAARTCRVVLEVDPGDARRVGLHVRVGDGERTTVWVAPASGTVGLDRRTSGETDFHPGFAAEHTAPLVSGDAPLRLEVVVDVSSVEVFAGDGEVVLTDQVFPDPVSTGLVLDAEDGEAHIRHLAVLV</sequence>
<dbReference type="SUPFAM" id="SSF75005">
    <property type="entry name" value="Arabinanase/levansucrase/invertase"/>
    <property type="match status" value="1"/>
</dbReference>
<dbReference type="Gene3D" id="2.60.120.560">
    <property type="entry name" value="Exo-inulinase, domain 1"/>
    <property type="match status" value="1"/>
</dbReference>
<dbReference type="GO" id="GO:0004575">
    <property type="term" value="F:sucrose alpha-glucosidase activity"/>
    <property type="evidence" value="ECO:0007669"/>
    <property type="project" value="TreeGrafter"/>
</dbReference>
<comment type="similarity">
    <text evidence="1 4">Belongs to the glycosyl hydrolase 32 family.</text>
</comment>
<dbReference type="OrthoDB" id="9776657at2"/>
<evidence type="ECO:0000256" key="4">
    <source>
        <dbReference type="RuleBase" id="RU362110"/>
    </source>
</evidence>
<dbReference type="EMBL" id="SDWU01000016">
    <property type="protein sequence ID" value="RYC00120.1"/>
    <property type="molecule type" value="Genomic_DNA"/>
</dbReference>
<dbReference type="InterPro" id="IPR013320">
    <property type="entry name" value="ConA-like_dom_sf"/>
</dbReference>
<organism evidence="7 8">
    <name type="scientific">Nocardioides ganghwensis</name>
    <dbReference type="NCBI Taxonomy" id="252230"/>
    <lineage>
        <taxon>Bacteria</taxon>
        <taxon>Bacillati</taxon>
        <taxon>Actinomycetota</taxon>
        <taxon>Actinomycetes</taxon>
        <taxon>Propionibacteriales</taxon>
        <taxon>Nocardioidaceae</taxon>
        <taxon>Nocardioides</taxon>
    </lineage>
</organism>
<evidence type="ECO:0000259" key="5">
    <source>
        <dbReference type="Pfam" id="PF00251"/>
    </source>
</evidence>
<dbReference type="AlphaFoldDB" id="A0A4Q2SD30"/>
<dbReference type="Gene3D" id="2.115.10.20">
    <property type="entry name" value="Glycosyl hydrolase domain, family 43"/>
    <property type="match status" value="1"/>
</dbReference>
<protein>
    <submittedName>
        <fullName evidence="7">Glycoside hydrolase family 32 protein</fullName>
    </submittedName>
</protein>
<evidence type="ECO:0000256" key="2">
    <source>
        <dbReference type="ARBA" id="ARBA00022801"/>
    </source>
</evidence>
<dbReference type="SMART" id="SM00640">
    <property type="entry name" value="Glyco_32"/>
    <property type="match status" value="1"/>
</dbReference>
<accession>A0A4Q2SD30</accession>
<keyword evidence="3 4" id="KW-0326">Glycosidase</keyword>
<dbReference type="Pfam" id="PF00251">
    <property type="entry name" value="Glyco_hydro_32N"/>
    <property type="match status" value="1"/>
</dbReference>
<dbReference type="PANTHER" id="PTHR42800:SF1">
    <property type="entry name" value="EXOINULINASE INUD (AFU_ORTHOLOGUE AFUA_5G00480)"/>
    <property type="match status" value="1"/>
</dbReference>
<dbReference type="GO" id="GO:0005737">
    <property type="term" value="C:cytoplasm"/>
    <property type="evidence" value="ECO:0007669"/>
    <property type="project" value="TreeGrafter"/>
</dbReference>
<dbReference type="CDD" id="cd18622">
    <property type="entry name" value="GH32_Inu-like"/>
    <property type="match status" value="1"/>
</dbReference>
<keyword evidence="8" id="KW-1185">Reference proteome</keyword>
<dbReference type="InterPro" id="IPR013148">
    <property type="entry name" value="Glyco_hydro_32_N"/>
</dbReference>
<evidence type="ECO:0000259" key="6">
    <source>
        <dbReference type="Pfam" id="PF08244"/>
    </source>
</evidence>
<keyword evidence="2 4" id="KW-0378">Hydrolase</keyword>
<proteinExistence type="inferred from homology"/>
<evidence type="ECO:0000313" key="8">
    <source>
        <dbReference type="Proteomes" id="UP000293291"/>
    </source>
</evidence>
<evidence type="ECO:0000256" key="1">
    <source>
        <dbReference type="ARBA" id="ARBA00009902"/>
    </source>
</evidence>
<reference evidence="7 8" key="1">
    <citation type="submission" date="2019-01" db="EMBL/GenBank/DDBJ databases">
        <title>Novel species of Nocardioides.</title>
        <authorList>
            <person name="Liu Q."/>
            <person name="Xin Y.-H."/>
        </authorList>
    </citation>
    <scope>NUCLEOTIDE SEQUENCE [LARGE SCALE GENOMIC DNA]</scope>
    <source>
        <strain evidence="7 8">CGMCC 4.6875</strain>
    </source>
</reference>
<dbReference type="InterPro" id="IPR013189">
    <property type="entry name" value="Glyco_hydro_32_C"/>
</dbReference>
<dbReference type="PANTHER" id="PTHR42800">
    <property type="entry name" value="EXOINULINASE INUD (AFU_ORTHOLOGUE AFUA_5G00480)"/>
    <property type="match status" value="1"/>
</dbReference>
<dbReference type="InterPro" id="IPR023296">
    <property type="entry name" value="Glyco_hydro_beta-prop_sf"/>
</dbReference>
<dbReference type="Proteomes" id="UP000293291">
    <property type="component" value="Unassembled WGS sequence"/>
</dbReference>
<dbReference type="GO" id="GO:0005987">
    <property type="term" value="P:sucrose catabolic process"/>
    <property type="evidence" value="ECO:0007669"/>
    <property type="project" value="TreeGrafter"/>
</dbReference>
<dbReference type="InterPro" id="IPR001362">
    <property type="entry name" value="Glyco_hydro_32"/>
</dbReference>
<dbReference type="SUPFAM" id="SSF49899">
    <property type="entry name" value="Concanavalin A-like lectins/glucanases"/>
    <property type="match status" value="1"/>
</dbReference>
<evidence type="ECO:0000313" key="7">
    <source>
        <dbReference type="EMBL" id="RYC00120.1"/>
    </source>
</evidence>
<gene>
    <name evidence="7" type="ORF">EUA07_14995</name>
</gene>